<comment type="caution">
    <text evidence="2">The sequence shown here is derived from an EMBL/GenBank/DDBJ whole genome shotgun (WGS) entry which is preliminary data.</text>
</comment>
<keyword evidence="1" id="KW-0732">Signal</keyword>
<protein>
    <submittedName>
        <fullName evidence="2">Uncharacterized protein</fullName>
    </submittedName>
</protein>
<evidence type="ECO:0000313" key="2">
    <source>
        <dbReference type="EMBL" id="GAO43966.1"/>
    </source>
</evidence>
<sequence>MTKVITFKKTTMIRNITLSILILLAFALPASAQSVKGPIPFDNMFGFAWDVNFPVGNDFLDKTSLYGFKLEYRRGIKHNFSVGTEIAWNSYYQYVPRTTYQLKDGAITTDLYKYIYTLPLAVNAHWYFSGGKMFYPYAGLALGATYSEQDLYYNTYVTEVDNWGFLIRPEIGAIIKPSEHSGFGILVGARYSYSTNKEDDFKIDGLKSVGLQLGVVFMQ</sequence>
<dbReference type="AlphaFoldDB" id="A0A0E9N2T6"/>
<organism evidence="2 3">
    <name type="scientific">Flavihumibacter petaseus NBRC 106054</name>
    <dbReference type="NCBI Taxonomy" id="1220578"/>
    <lineage>
        <taxon>Bacteria</taxon>
        <taxon>Pseudomonadati</taxon>
        <taxon>Bacteroidota</taxon>
        <taxon>Chitinophagia</taxon>
        <taxon>Chitinophagales</taxon>
        <taxon>Chitinophagaceae</taxon>
        <taxon>Flavihumibacter</taxon>
    </lineage>
</organism>
<reference evidence="2 3" key="1">
    <citation type="submission" date="2015-04" db="EMBL/GenBank/DDBJ databases">
        <title>Whole genome shotgun sequence of Flavihumibacter petaseus NBRC 106054.</title>
        <authorList>
            <person name="Miyazawa S."/>
            <person name="Hosoyama A."/>
            <person name="Hashimoto M."/>
            <person name="Noguchi M."/>
            <person name="Tsuchikane K."/>
            <person name="Ohji S."/>
            <person name="Yamazoe A."/>
            <person name="Ichikawa N."/>
            <person name="Kimura A."/>
            <person name="Fujita N."/>
        </authorList>
    </citation>
    <scope>NUCLEOTIDE SEQUENCE [LARGE SCALE GENOMIC DNA]</scope>
    <source>
        <strain evidence="2 3">NBRC 106054</strain>
    </source>
</reference>
<feature type="chain" id="PRO_5002429843" evidence="1">
    <location>
        <begin position="33"/>
        <end position="219"/>
    </location>
</feature>
<gene>
    <name evidence="2" type="ORF">FPE01S_03_00050</name>
</gene>
<proteinExistence type="predicted"/>
<dbReference type="STRING" id="1220578.FPE01S_03_00050"/>
<accession>A0A0E9N2T6</accession>
<keyword evidence="3" id="KW-1185">Reference proteome</keyword>
<name>A0A0E9N2T6_9BACT</name>
<dbReference type="EMBL" id="BBWV01000003">
    <property type="protein sequence ID" value="GAO43966.1"/>
    <property type="molecule type" value="Genomic_DNA"/>
</dbReference>
<dbReference type="OrthoDB" id="1094316at2"/>
<dbReference type="Proteomes" id="UP000033121">
    <property type="component" value="Unassembled WGS sequence"/>
</dbReference>
<feature type="signal peptide" evidence="1">
    <location>
        <begin position="1"/>
        <end position="32"/>
    </location>
</feature>
<evidence type="ECO:0000313" key="3">
    <source>
        <dbReference type="Proteomes" id="UP000033121"/>
    </source>
</evidence>
<dbReference type="Gene3D" id="2.40.160.20">
    <property type="match status" value="1"/>
</dbReference>
<evidence type="ECO:0000256" key="1">
    <source>
        <dbReference type="SAM" id="SignalP"/>
    </source>
</evidence>